<name>A0A2P2PKF4_RHIMU</name>
<organism evidence="1">
    <name type="scientific">Rhizophora mucronata</name>
    <name type="common">Asiatic mangrove</name>
    <dbReference type="NCBI Taxonomy" id="61149"/>
    <lineage>
        <taxon>Eukaryota</taxon>
        <taxon>Viridiplantae</taxon>
        <taxon>Streptophyta</taxon>
        <taxon>Embryophyta</taxon>
        <taxon>Tracheophyta</taxon>
        <taxon>Spermatophyta</taxon>
        <taxon>Magnoliopsida</taxon>
        <taxon>eudicotyledons</taxon>
        <taxon>Gunneridae</taxon>
        <taxon>Pentapetalae</taxon>
        <taxon>rosids</taxon>
        <taxon>fabids</taxon>
        <taxon>Malpighiales</taxon>
        <taxon>Rhizophoraceae</taxon>
        <taxon>Rhizophora</taxon>
    </lineage>
</organism>
<reference evidence="1" key="1">
    <citation type="submission" date="2018-02" db="EMBL/GenBank/DDBJ databases">
        <title>Rhizophora mucronata_Transcriptome.</title>
        <authorList>
            <person name="Meera S.P."/>
            <person name="Sreeshan A."/>
            <person name="Augustine A."/>
        </authorList>
    </citation>
    <scope>NUCLEOTIDE SEQUENCE</scope>
    <source>
        <tissue evidence="1">Leaf</tissue>
    </source>
</reference>
<protein>
    <submittedName>
        <fullName evidence="1">Uncharacterized protein</fullName>
    </submittedName>
</protein>
<accession>A0A2P2PKF4</accession>
<dbReference type="AlphaFoldDB" id="A0A2P2PKF4"/>
<dbReference type="EMBL" id="GGEC01074742">
    <property type="protein sequence ID" value="MBX55226.1"/>
    <property type="molecule type" value="Transcribed_RNA"/>
</dbReference>
<sequence>MAMKRRLVLLRWWMFVN</sequence>
<evidence type="ECO:0000313" key="1">
    <source>
        <dbReference type="EMBL" id="MBX55226.1"/>
    </source>
</evidence>
<proteinExistence type="predicted"/>